<comment type="caution">
    <text evidence="3">The sequence shown here is derived from an EMBL/GenBank/DDBJ whole genome shotgun (WGS) entry which is preliminary data.</text>
</comment>
<evidence type="ECO:0000313" key="3">
    <source>
        <dbReference type="EMBL" id="TCJ21839.1"/>
    </source>
</evidence>
<dbReference type="CDD" id="cd08023">
    <property type="entry name" value="GH16_laminarinase_like"/>
    <property type="match status" value="1"/>
</dbReference>
<keyword evidence="1" id="KW-0732">Signal</keyword>
<accession>A0A4R1BV54</accession>
<dbReference type="Proteomes" id="UP000295453">
    <property type="component" value="Unassembled WGS sequence"/>
</dbReference>
<sequence>MSVRHTARARWAAATVLFAALGVVPATGPAADAAGDACGATMLKADGTAWSCSFSDDFNGATLDTTRWVPAETGDNGYRVGMTCFDPEHNIKVADGELHLTVSKRVAGQCSGVTSMTAQYVGAALSTWGNFAQTYGRWEVRMRYPTQDVRGLWGGFWANPRDRDYGRWPASGEIDVAEWMSGMPDQVVPTLHYTGSTTEDTGWDCGVPDLTTFHTYAVEWSPQEMRFYYDGSLCFTRSWDPTSLRIQPPEPFDKPFVPSLLATAGQSWNSPPLGKTSGGTFDVDYVHIWR</sequence>
<dbReference type="Gene3D" id="2.60.120.200">
    <property type="match status" value="1"/>
</dbReference>
<protein>
    <submittedName>
        <fullName evidence="3">Glycoside hydrolase family 16 protein</fullName>
    </submittedName>
</protein>
<dbReference type="InterPro" id="IPR013320">
    <property type="entry name" value="ConA-like_dom_sf"/>
</dbReference>
<evidence type="ECO:0000313" key="4">
    <source>
        <dbReference type="Proteomes" id="UP000295453"/>
    </source>
</evidence>
<dbReference type="RefSeq" id="WP_131585302.1">
    <property type="nucleotide sequence ID" value="NZ_SJZJ01000029.1"/>
</dbReference>
<dbReference type="AlphaFoldDB" id="A0A4R1BV54"/>
<keyword evidence="4" id="KW-1185">Reference proteome</keyword>
<feature type="domain" description="GH16" evidence="2">
    <location>
        <begin position="9"/>
        <end position="290"/>
    </location>
</feature>
<evidence type="ECO:0000259" key="2">
    <source>
        <dbReference type="PROSITE" id="PS51762"/>
    </source>
</evidence>
<feature type="signal peptide" evidence="1">
    <location>
        <begin position="1"/>
        <end position="26"/>
    </location>
</feature>
<proteinExistence type="predicted"/>
<dbReference type="SUPFAM" id="SSF49899">
    <property type="entry name" value="Concanavalin A-like lectins/glucanases"/>
    <property type="match status" value="1"/>
</dbReference>
<dbReference type="PROSITE" id="PS51762">
    <property type="entry name" value="GH16_2"/>
    <property type="match status" value="1"/>
</dbReference>
<keyword evidence="3" id="KW-0378">Hydrolase</keyword>
<dbReference type="GO" id="GO:0004553">
    <property type="term" value="F:hydrolase activity, hydrolyzing O-glycosyl compounds"/>
    <property type="evidence" value="ECO:0007669"/>
    <property type="project" value="InterPro"/>
</dbReference>
<feature type="chain" id="PRO_5039077077" evidence="1">
    <location>
        <begin position="27"/>
        <end position="290"/>
    </location>
</feature>
<organism evidence="3 4">
    <name type="scientific">Nocardioides jejuensis</name>
    <dbReference type="NCBI Taxonomy" id="2502782"/>
    <lineage>
        <taxon>Bacteria</taxon>
        <taxon>Bacillati</taxon>
        <taxon>Actinomycetota</taxon>
        <taxon>Actinomycetes</taxon>
        <taxon>Propionibacteriales</taxon>
        <taxon>Nocardioidaceae</taxon>
        <taxon>Nocardioides</taxon>
    </lineage>
</organism>
<dbReference type="OrthoDB" id="9809583at2"/>
<name>A0A4R1BV54_9ACTN</name>
<dbReference type="PANTHER" id="PTHR10963:SF60">
    <property type="entry name" value="GRAM-NEGATIVE BACTERIA-BINDING PROTEIN 1-RELATED"/>
    <property type="match status" value="1"/>
</dbReference>
<dbReference type="PANTHER" id="PTHR10963">
    <property type="entry name" value="GLYCOSYL HYDROLASE-RELATED"/>
    <property type="match status" value="1"/>
</dbReference>
<reference evidence="3 4" key="1">
    <citation type="submission" date="2019-03" db="EMBL/GenBank/DDBJ databases">
        <authorList>
            <person name="Kim M.K.M."/>
        </authorList>
    </citation>
    <scope>NUCLEOTIDE SEQUENCE [LARGE SCALE GENOMIC DNA]</scope>
    <source>
        <strain evidence="3 4">18JY15-6</strain>
    </source>
</reference>
<evidence type="ECO:0000256" key="1">
    <source>
        <dbReference type="SAM" id="SignalP"/>
    </source>
</evidence>
<dbReference type="EMBL" id="SJZJ01000029">
    <property type="protein sequence ID" value="TCJ21839.1"/>
    <property type="molecule type" value="Genomic_DNA"/>
</dbReference>
<gene>
    <name evidence="3" type="ORF">EPD65_14305</name>
</gene>
<dbReference type="GO" id="GO:0005975">
    <property type="term" value="P:carbohydrate metabolic process"/>
    <property type="evidence" value="ECO:0007669"/>
    <property type="project" value="InterPro"/>
</dbReference>
<dbReference type="InterPro" id="IPR000757">
    <property type="entry name" value="Beta-glucanase-like"/>
</dbReference>
<dbReference type="InterPro" id="IPR050546">
    <property type="entry name" value="Glycosyl_Hydrlase_16"/>
</dbReference>
<dbReference type="Pfam" id="PF00722">
    <property type="entry name" value="Glyco_hydro_16"/>
    <property type="match status" value="1"/>
</dbReference>